<dbReference type="EMBL" id="CAMXCT030000295">
    <property type="protein sequence ID" value="CAL4764083.1"/>
    <property type="molecule type" value="Genomic_DNA"/>
</dbReference>
<proteinExistence type="predicted"/>
<name>A0A9P1BNX6_9DINO</name>
<gene>
    <name evidence="1" type="ORF">C1SCF055_LOCUS4966</name>
</gene>
<reference evidence="1" key="1">
    <citation type="submission" date="2022-10" db="EMBL/GenBank/DDBJ databases">
        <authorList>
            <person name="Chen Y."/>
            <person name="Dougan E. K."/>
            <person name="Chan C."/>
            <person name="Rhodes N."/>
            <person name="Thang M."/>
        </authorList>
    </citation>
    <scope>NUCLEOTIDE SEQUENCE</scope>
</reference>
<dbReference type="EMBL" id="CAMXCT020000295">
    <property type="protein sequence ID" value="CAL1130146.1"/>
    <property type="molecule type" value="Genomic_DNA"/>
</dbReference>
<protein>
    <submittedName>
        <fullName evidence="1">Uncharacterized protein</fullName>
    </submittedName>
</protein>
<sequence>MSRASSHVKAFPCYEHLALTGADGSAVRIPIMKLPDLLQAKINACPLYSGMLREAMAAHQDRLTLLFYCDELGKASNVRGHVDITSMDPGAWWPQTTATIEEAVQALRETAYAALWQRNVGSAMDHLPACPSQLFSSKLCKEGQDYRGDALYAAAVLPICVAFCDEVLEDMEEMRVFNASLTALHRVALCLWTLKITVKDVEELLPLQQKHFQCHVAAYEATHIRPKAHYGLHLSQQIQKVQKFIDCFCCERKHKGYKRLAQKSFLAPFFAQTCLLELVTRELHSAMDASLLGTCLLGTSKSKAFPGLASPSLFAQGIQIEGVKYVQNQFVQLTETHAVQVHGAWLCNDKFYLQVKVFQAALRTDVGRTAWLAAKGSMTLVAASEMKPTNKIMFHRSDHDKLLWLMS</sequence>
<reference evidence="2" key="2">
    <citation type="submission" date="2024-04" db="EMBL/GenBank/DDBJ databases">
        <authorList>
            <person name="Chen Y."/>
            <person name="Shah S."/>
            <person name="Dougan E. K."/>
            <person name="Thang M."/>
            <person name="Chan C."/>
        </authorList>
    </citation>
    <scope>NUCLEOTIDE SEQUENCE [LARGE SCALE GENOMIC DNA]</scope>
</reference>
<evidence type="ECO:0000313" key="2">
    <source>
        <dbReference type="EMBL" id="CAL1130146.1"/>
    </source>
</evidence>
<accession>A0A9P1BNX6</accession>
<organism evidence="1">
    <name type="scientific">Cladocopium goreaui</name>
    <dbReference type="NCBI Taxonomy" id="2562237"/>
    <lineage>
        <taxon>Eukaryota</taxon>
        <taxon>Sar</taxon>
        <taxon>Alveolata</taxon>
        <taxon>Dinophyceae</taxon>
        <taxon>Suessiales</taxon>
        <taxon>Symbiodiniaceae</taxon>
        <taxon>Cladocopium</taxon>
    </lineage>
</organism>
<evidence type="ECO:0000313" key="3">
    <source>
        <dbReference type="Proteomes" id="UP001152797"/>
    </source>
</evidence>
<dbReference type="AlphaFoldDB" id="A0A9P1BNX6"/>
<comment type="caution">
    <text evidence="1">The sequence shown here is derived from an EMBL/GenBank/DDBJ whole genome shotgun (WGS) entry which is preliminary data.</text>
</comment>
<dbReference type="Proteomes" id="UP001152797">
    <property type="component" value="Unassembled WGS sequence"/>
</dbReference>
<dbReference type="EMBL" id="CAMXCT010000295">
    <property type="protein sequence ID" value="CAI3976771.1"/>
    <property type="molecule type" value="Genomic_DNA"/>
</dbReference>
<evidence type="ECO:0000313" key="1">
    <source>
        <dbReference type="EMBL" id="CAI3976771.1"/>
    </source>
</evidence>
<keyword evidence="3" id="KW-1185">Reference proteome</keyword>